<organism evidence="9 10">
    <name type="scientific">Neodothiora populina</name>
    <dbReference type="NCBI Taxonomy" id="2781224"/>
    <lineage>
        <taxon>Eukaryota</taxon>
        <taxon>Fungi</taxon>
        <taxon>Dikarya</taxon>
        <taxon>Ascomycota</taxon>
        <taxon>Pezizomycotina</taxon>
        <taxon>Dothideomycetes</taxon>
        <taxon>Dothideomycetidae</taxon>
        <taxon>Dothideales</taxon>
        <taxon>Dothioraceae</taxon>
        <taxon>Neodothiora</taxon>
    </lineage>
</organism>
<name>A0ABR3PD20_9PEZI</name>
<protein>
    <recommendedName>
        <fullName evidence="8">Fork-head domain-containing protein</fullName>
    </recommendedName>
</protein>
<gene>
    <name evidence="9" type="ORF">AAFC00_000487</name>
</gene>
<reference evidence="9 10" key="1">
    <citation type="submission" date="2024-07" db="EMBL/GenBank/DDBJ databases">
        <title>Draft sequence of the Neodothiora populina.</title>
        <authorList>
            <person name="Drown D.D."/>
            <person name="Schuette U.S."/>
            <person name="Buechlein A.B."/>
            <person name="Rusch D.R."/>
            <person name="Winton L.W."/>
            <person name="Adams G.A."/>
        </authorList>
    </citation>
    <scope>NUCLEOTIDE SEQUENCE [LARGE SCALE GENOMIC DNA]</scope>
    <source>
        <strain evidence="9 10">CPC 39397</strain>
    </source>
</reference>
<evidence type="ECO:0000256" key="1">
    <source>
        <dbReference type="ARBA" id="ARBA00004123"/>
    </source>
</evidence>
<sequence>MTDYATYEYAFPPWYAQHQQHMATFQTRLSPPVMGGFNAYAGSEQSQTPAVDETSSQYDGKDFRTIPHGSQMFDMGVPVFSNPSMFDVHGTFNGGLLPTSIDPSTSALPWTYSLPPQSSANYLPQGPAWPSSTANYEYCPCEQYLPVQLPELGYESSSPASDRPTCPRVTASESPRYKNECDDEYPQTVSADSPDEDDSDTADPCYAELLRKCLLEAPNHTMSLRDLYTWVAEHSPKARDPNSTGWKNSVRHNLSMNQGFEKVVDDSSASSGSKQRSFWRLTDDAVTNGIQSTTRYRKGDGKRKAQRANRNGTPDDKRVKSGAKGGQATRRLANRRAAAAARSTNWHDTSRHGKSYRDEPYPSRARAVTTVSPSPMVNIPLTTESSYWPTMVGVQDQAMYTAPFSCKIENDTPGFGYGFGAEQSWMAM</sequence>
<dbReference type="SMART" id="SM00339">
    <property type="entry name" value="FH"/>
    <property type="match status" value="1"/>
</dbReference>
<dbReference type="PROSITE" id="PS00658">
    <property type="entry name" value="FORK_HEAD_2"/>
    <property type="match status" value="1"/>
</dbReference>
<dbReference type="GeneID" id="95974190"/>
<dbReference type="InterPro" id="IPR030456">
    <property type="entry name" value="TF_fork_head_CS_2"/>
</dbReference>
<feature type="region of interest" description="Disordered" evidence="7">
    <location>
        <begin position="290"/>
        <end position="369"/>
    </location>
</feature>
<evidence type="ECO:0000256" key="3">
    <source>
        <dbReference type="ARBA" id="ARBA00023125"/>
    </source>
</evidence>
<keyword evidence="4" id="KW-0804">Transcription</keyword>
<keyword evidence="2" id="KW-0805">Transcription regulation</keyword>
<dbReference type="EMBL" id="JBFMKM010000009">
    <property type="protein sequence ID" value="KAL1304050.1"/>
    <property type="molecule type" value="Genomic_DNA"/>
</dbReference>
<dbReference type="PANTHER" id="PTHR45881">
    <property type="entry name" value="CHECKPOINT SUPPRESSOR 1-LIKE, ISOFORM A-RELATED"/>
    <property type="match status" value="1"/>
</dbReference>
<dbReference type="SUPFAM" id="SSF46785">
    <property type="entry name" value="Winged helix' DNA-binding domain"/>
    <property type="match status" value="1"/>
</dbReference>
<dbReference type="Pfam" id="PF00250">
    <property type="entry name" value="Forkhead"/>
    <property type="match status" value="1"/>
</dbReference>
<proteinExistence type="predicted"/>
<evidence type="ECO:0000256" key="2">
    <source>
        <dbReference type="ARBA" id="ARBA00023015"/>
    </source>
</evidence>
<evidence type="ECO:0000313" key="10">
    <source>
        <dbReference type="Proteomes" id="UP001562354"/>
    </source>
</evidence>
<feature type="domain" description="Fork-head" evidence="8">
    <location>
        <begin position="206"/>
        <end position="300"/>
    </location>
</feature>
<evidence type="ECO:0000256" key="7">
    <source>
        <dbReference type="SAM" id="MobiDB-lite"/>
    </source>
</evidence>
<evidence type="ECO:0000256" key="4">
    <source>
        <dbReference type="ARBA" id="ARBA00023163"/>
    </source>
</evidence>
<dbReference type="InterPro" id="IPR036390">
    <property type="entry name" value="WH_DNA-bd_sf"/>
</dbReference>
<dbReference type="PROSITE" id="PS50039">
    <property type="entry name" value="FORK_HEAD_3"/>
    <property type="match status" value="1"/>
</dbReference>
<evidence type="ECO:0000259" key="8">
    <source>
        <dbReference type="PROSITE" id="PS50039"/>
    </source>
</evidence>
<dbReference type="Gene3D" id="1.10.10.10">
    <property type="entry name" value="Winged helix-like DNA-binding domain superfamily/Winged helix DNA-binding domain"/>
    <property type="match status" value="1"/>
</dbReference>
<dbReference type="InterPro" id="IPR001766">
    <property type="entry name" value="Fork_head_dom"/>
</dbReference>
<comment type="caution">
    <text evidence="9">The sequence shown here is derived from an EMBL/GenBank/DDBJ whole genome shotgun (WGS) entry which is preliminary data.</text>
</comment>
<keyword evidence="5 6" id="KW-0539">Nucleus</keyword>
<evidence type="ECO:0000313" key="9">
    <source>
        <dbReference type="EMBL" id="KAL1304050.1"/>
    </source>
</evidence>
<evidence type="ECO:0000256" key="5">
    <source>
        <dbReference type="ARBA" id="ARBA00023242"/>
    </source>
</evidence>
<dbReference type="Proteomes" id="UP001562354">
    <property type="component" value="Unassembled WGS sequence"/>
</dbReference>
<comment type="subcellular location">
    <subcellularLocation>
        <location evidence="1 6">Nucleus</location>
    </subcellularLocation>
</comment>
<keyword evidence="10" id="KW-1185">Reference proteome</keyword>
<feature type="compositionally biased region" description="Low complexity" evidence="7">
    <location>
        <begin position="328"/>
        <end position="342"/>
    </location>
</feature>
<evidence type="ECO:0000256" key="6">
    <source>
        <dbReference type="PROSITE-ProRule" id="PRU00089"/>
    </source>
</evidence>
<feature type="DNA-binding region" description="Fork-head" evidence="6">
    <location>
        <begin position="206"/>
        <end position="300"/>
    </location>
</feature>
<feature type="region of interest" description="Disordered" evidence="7">
    <location>
        <begin position="152"/>
        <end position="202"/>
    </location>
</feature>
<keyword evidence="3 6" id="KW-0238">DNA-binding</keyword>
<accession>A0ABR3PD20</accession>
<dbReference type="RefSeq" id="XP_069200325.1">
    <property type="nucleotide sequence ID" value="XM_069344704.1"/>
</dbReference>
<feature type="compositionally biased region" description="Basic and acidic residues" evidence="7">
    <location>
        <begin position="348"/>
        <end position="361"/>
    </location>
</feature>
<dbReference type="PRINTS" id="PR00053">
    <property type="entry name" value="FORKHEAD"/>
</dbReference>
<dbReference type="PANTHER" id="PTHR45881:SF5">
    <property type="entry name" value="FORK-HEAD DOMAIN-CONTAINING PROTEIN"/>
    <property type="match status" value="1"/>
</dbReference>
<dbReference type="InterPro" id="IPR036388">
    <property type="entry name" value="WH-like_DNA-bd_sf"/>
</dbReference>